<reference evidence="2" key="1">
    <citation type="submission" date="2013-12" db="EMBL/GenBank/DDBJ databases">
        <authorList>
            <person name="Aslett M."/>
        </authorList>
    </citation>
    <scope>NUCLEOTIDE SEQUENCE [LARGE SCALE GENOMIC DNA]</scope>
    <source>
        <strain evidence="2">Lindley</strain>
    </source>
</reference>
<dbReference type="WBParaSite" id="GPLIN_000538000">
    <property type="protein sequence ID" value="GPLIN_000538000"/>
    <property type="gene ID" value="GPLIN_000538000"/>
</dbReference>
<name>A0A183BXP0_GLOPA</name>
<proteinExistence type="predicted"/>
<feature type="coiled-coil region" evidence="1">
    <location>
        <begin position="105"/>
        <end position="164"/>
    </location>
</feature>
<evidence type="ECO:0000313" key="3">
    <source>
        <dbReference type="WBParaSite" id="GPLIN_000538000"/>
    </source>
</evidence>
<dbReference type="AlphaFoldDB" id="A0A183BXP0"/>
<keyword evidence="2" id="KW-1185">Reference proteome</keyword>
<dbReference type="Proteomes" id="UP000050741">
    <property type="component" value="Unassembled WGS sequence"/>
</dbReference>
<evidence type="ECO:0000313" key="2">
    <source>
        <dbReference type="Proteomes" id="UP000050741"/>
    </source>
</evidence>
<accession>A0A183BXP0</accession>
<keyword evidence="1" id="KW-0175">Coiled coil</keyword>
<organism evidence="2 3">
    <name type="scientific">Globodera pallida</name>
    <name type="common">Potato cyst nematode worm</name>
    <name type="synonym">Heterodera pallida</name>
    <dbReference type="NCBI Taxonomy" id="36090"/>
    <lineage>
        <taxon>Eukaryota</taxon>
        <taxon>Metazoa</taxon>
        <taxon>Ecdysozoa</taxon>
        <taxon>Nematoda</taxon>
        <taxon>Chromadorea</taxon>
        <taxon>Rhabditida</taxon>
        <taxon>Tylenchina</taxon>
        <taxon>Tylenchomorpha</taxon>
        <taxon>Tylenchoidea</taxon>
        <taxon>Heteroderidae</taxon>
        <taxon>Heteroderinae</taxon>
        <taxon>Globodera</taxon>
    </lineage>
</organism>
<reference evidence="3" key="3">
    <citation type="submission" date="2016-06" db="UniProtKB">
        <authorList>
            <consortium name="WormBaseParasite"/>
        </authorList>
    </citation>
    <scope>IDENTIFICATION</scope>
</reference>
<evidence type="ECO:0000256" key="1">
    <source>
        <dbReference type="SAM" id="Coils"/>
    </source>
</evidence>
<sequence>MCEMADDLIKAEMYALMEWDAEQKEPSHLYTREEREKARKMIEEEATKMAEEEGIEPVLDSHVWQNLHKREQIEVLSDRFKTLFNWMQQQAHRVQKVEKRVKNIHSNLHAKLDELHREKEKLLLELKTFHRLEENEQKAIVKRTNALTQELREQEEREKHLQKHFSHLQHRKWELEQTQARERATVEAEPVRYASFESAGRE</sequence>
<protein>
    <submittedName>
        <fullName evidence="3">Biogenesis of lysosome-related organelles complex 1 subunit 5</fullName>
    </submittedName>
</protein>
<reference evidence="2" key="2">
    <citation type="submission" date="2014-05" db="EMBL/GenBank/DDBJ databases">
        <title>The genome and life-stage specific transcriptomes of Globodera pallida elucidate key aspects of plant parasitism by a cyst nematode.</title>
        <authorList>
            <person name="Cotton J.A."/>
            <person name="Lilley C.J."/>
            <person name="Jones L.M."/>
            <person name="Kikuchi T."/>
            <person name="Reid A.J."/>
            <person name="Thorpe P."/>
            <person name="Tsai I.J."/>
            <person name="Beasley H."/>
            <person name="Blok V."/>
            <person name="Cock P.J.A."/>
            <person name="Van den Akker S.E."/>
            <person name="Holroyd N."/>
            <person name="Hunt M."/>
            <person name="Mantelin S."/>
            <person name="Naghra H."/>
            <person name="Pain A."/>
            <person name="Palomares-Rius J.E."/>
            <person name="Zarowiecki M."/>
            <person name="Berriman M."/>
            <person name="Jones J.T."/>
            <person name="Urwin P.E."/>
        </authorList>
    </citation>
    <scope>NUCLEOTIDE SEQUENCE [LARGE SCALE GENOMIC DNA]</scope>
    <source>
        <strain evidence="2">Lindley</strain>
    </source>
</reference>